<dbReference type="PANTHER" id="PTHR43476:SF5">
    <property type="entry name" value="FAD-DEPENDENT MONOOXYGENASE"/>
    <property type="match status" value="1"/>
</dbReference>
<dbReference type="Proteomes" id="UP000422569">
    <property type="component" value="Chromosome"/>
</dbReference>
<proteinExistence type="predicted"/>
<dbReference type="PANTHER" id="PTHR43476">
    <property type="entry name" value="3-(3-HYDROXY-PHENYL)PROPIONATE/3-HYDROXYCINNAMIC ACID HYDROXYLASE"/>
    <property type="match status" value="1"/>
</dbReference>
<organism evidence="3 4">
    <name type="scientific">Methylocystis parvus</name>
    <dbReference type="NCBI Taxonomy" id="134"/>
    <lineage>
        <taxon>Bacteria</taxon>
        <taxon>Pseudomonadati</taxon>
        <taxon>Pseudomonadota</taxon>
        <taxon>Alphaproteobacteria</taxon>
        <taxon>Hyphomicrobiales</taxon>
        <taxon>Methylocystaceae</taxon>
        <taxon>Methylocystis</taxon>
    </lineage>
</organism>
<keyword evidence="4" id="KW-1185">Reference proteome</keyword>
<evidence type="ECO:0000313" key="3">
    <source>
        <dbReference type="EMBL" id="QGM98535.1"/>
    </source>
</evidence>
<dbReference type="Pfam" id="PF01494">
    <property type="entry name" value="FAD_binding_3"/>
    <property type="match status" value="1"/>
</dbReference>
<dbReference type="InterPro" id="IPR036188">
    <property type="entry name" value="FAD/NAD-bd_sf"/>
</dbReference>
<keyword evidence="1" id="KW-0560">Oxidoreductase</keyword>
<dbReference type="AlphaFoldDB" id="A0A6B8M801"/>
<dbReference type="RefSeq" id="WP_016920956.1">
    <property type="nucleotide sequence ID" value="NZ_CP044331.1"/>
</dbReference>
<dbReference type="SUPFAM" id="SSF51905">
    <property type="entry name" value="FAD/NAD(P)-binding domain"/>
    <property type="match status" value="1"/>
</dbReference>
<evidence type="ECO:0000259" key="2">
    <source>
        <dbReference type="Pfam" id="PF01494"/>
    </source>
</evidence>
<dbReference type="GO" id="GO:0071949">
    <property type="term" value="F:FAD binding"/>
    <property type="evidence" value="ECO:0007669"/>
    <property type="project" value="InterPro"/>
</dbReference>
<dbReference type="InterPro" id="IPR002938">
    <property type="entry name" value="FAD-bd"/>
</dbReference>
<dbReference type="GO" id="GO:0016491">
    <property type="term" value="F:oxidoreductase activity"/>
    <property type="evidence" value="ECO:0007669"/>
    <property type="project" value="UniProtKB-KW"/>
</dbReference>
<dbReference type="KEGG" id="mpar:F7D14_14335"/>
<dbReference type="EMBL" id="CP044331">
    <property type="protein sequence ID" value="QGM98535.1"/>
    <property type="molecule type" value="Genomic_DNA"/>
</dbReference>
<name>A0A6B8M801_9HYPH</name>
<sequence length="404" mass="43822">MVEASRVQCQCCVVGGGPAGLMAGFLLARAGVDVVVIEKHADFLRDFRGDTIHPSTLRIMQELGLLEEFLRLPHQKAYEIGAWIGDRNYAFADFGSLPKPCNFIALMPQWDFLDFIASKARTLSNFRLMMRTAAEQLIWEGDRVVGVTAAAPEGAIGIKANLVVAADGRGSTLRPEAQLPLEDFGAPMDVFWFRLPRKADDPGQSFGRIASGRMIVMIDRGDYWQIGWLIPKGGAAAARQAGLESFRAALSGALPFLADRVGAIDMWDQVHLLTVQVNRLTKWSRPGLLCIGDAAHAMSPVGGVGVNLAIQDAVATANLLGAKLRAGTLTESDLAAVQKRREFPAKATQRIQLAIQSRVIANALASDKPFAPPLALRLFDAIPFLRRIPARVMGIGLRPEHVAK</sequence>
<feature type="domain" description="FAD-binding" evidence="2">
    <location>
        <begin position="9"/>
        <end position="349"/>
    </location>
</feature>
<dbReference type="PRINTS" id="PR00420">
    <property type="entry name" value="RNGMNOXGNASE"/>
</dbReference>
<gene>
    <name evidence="3" type="ORF">F7D14_14335</name>
</gene>
<protein>
    <submittedName>
        <fullName evidence="3">FAD-dependent oxidoreductase</fullName>
    </submittedName>
</protein>
<dbReference type="Gene3D" id="3.50.50.60">
    <property type="entry name" value="FAD/NAD(P)-binding domain"/>
    <property type="match status" value="1"/>
</dbReference>
<accession>A0A6B8M801</accession>
<dbReference type="NCBIfam" id="NF004833">
    <property type="entry name" value="PRK06185.1-1"/>
    <property type="match status" value="1"/>
</dbReference>
<dbReference type="InterPro" id="IPR050631">
    <property type="entry name" value="PheA/TfdB_FAD_monoxygenase"/>
</dbReference>
<reference evidence="3 4" key="1">
    <citation type="submission" date="2019-09" db="EMBL/GenBank/DDBJ databases">
        <title>Isolation and complete genome sequencing of Methylocystis species.</title>
        <authorList>
            <person name="Rumah B.L."/>
            <person name="Stead C.E."/>
            <person name="Stevens B.C."/>
            <person name="Minton N.P."/>
            <person name="Grosse-Honebrink A."/>
            <person name="Zhang Y."/>
        </authorList>
    </citation>
    <scope>NUCLEOTIDE SEQUENCE [LARGE SCALE GENOMIC DNA]</scope>
    <source>
        <strain evidence="3 4">BRCS2</strain>
    </source>
</reference>
<evidence type="ECO:0000256" key="1">
    <source>
        <dbReference type="ARBA" id="ARBA00023002"/>
    </source>
</evidence>
<dbReference type="NCBIfam" id="NF004834">
    <property type="entry name" value="PRK06185.1-3"/>
    <property type="match status" value="1"/>
</dbReference>
<evidence type="ECO:0000313" key="4">
    <source>
        <dbReference type="Proteomes" id="UP000422569"/>
    </source>
</evidence>